<evidence type="ECO:0000256" key="6">
    <source>
        <dbReference type="ARBA" id="ARBA00022842"/>
    </source>
</evidence>
<comment type="similarity">
    <text evidence="3">Belongs to the Nudix hydrolase family.</text>
</comment>
<proteinExistence type="inferred from homology"/>
<evidence type="ECO:0000259" key="8">
    <source>
        <dbReference type="PROSITE" id="PS51462"/>
    </source>
</evidence>
<evidence type="ECO:0000256" key="7">
    <source>
        <dbReference type="ARBA" id="ARBA00023211"/>
    </source>
</evidence>
<dbReference type="InterPro" id="IPR020084">
    <property type="entry name" value="NUDIX_hydrolase_CS"/>
</dbReference>
<evidence type="ECO:0000256" key="3">
    <source>
        <dbReference type="ARBA" id="ARBA00005582"/>
    </source>
</evidence>
<dbReference type="PRINTS" id="PR00502">
    <property type="entry name" value="NUDIXFAMILY"/>
</dbReference>
<organism evidence="9 10">
    <name type="scientific">Popillia japonica</name>
    <name type="common">Japanese beetle</name>
    <dbReference type="NCBI Taxonomy" id="7064"/>
    <lineage>
        <taxon>Eukaryota</taxon>
        <taxon>Metazoa</taxon>
        <taxon>Ecdysozoa</taxon>
        <taxon>Arthropoda</taxon>
        <taxon>Hexapoda</taxon>
        <taxon>Insecta</taxon>
        <taxon>Pterygota</taxon>
        <taxon>Neoptera</taxon>
        <taxon>Endopterygota</taxon>
        <taxon>Coleoptera</taxon>
        <taxon>Polyphaga</taxon>
        <taxon>Scarabaeiformia</taxon>
        <taxon>Scarabaeidae</taxon>
        <taxon>Rutelinae</taxon>
        <taxon>Popillia</taxon>
    </lineage>
</organism>
<dbReference type="AlphaFoldDB" id="A0AAW1ISZ3"/>
<accession>A0AAW1ISZ3</accession>
<dbReference type="CDD" id="cd04671">
    <property type="entry name" value="NUDIX_8DGDPP_Nudt18"/>
    <property type="match status" value="1"/>
</dbReference>
<keyword evidence="6" id="KW-0460">Magnesium</keyword>
<dbReference type="InterPro" id="IPR020476">
    <property type="entry name" value="Nudix_hydrolase"/>
</dbReference>
<dbReference type="PANTHER" id="PTHR22769:SF56">
    <property type="entry name" value="8-OXO-DGDP PHOSPHATASE NUDT18"/>
    <property type="match status" value="1"/>
</dbReference>
<dbReference type="InterPro" id="IPR042970">
    <property type="entry name" value="NUDT18_NUDIX"/>
</dbReference>
<comment type="cofactor">
    <cofactor evidence="1">
        <name>Mn(2+)</name>
        <dbReference type="ChEBI" id="CHEBI:29035"/>
    </cofactor>
</comment>
<comment type="caution">
    <text evidence="9">The sequence shown here is derived from an EMBL/GenBank/DDBJ whole genome shotgun (WGS) entry which is preliminary data.</text>
</comment>
<protein>
    <submittedName>
        <fullName evidence="9">NUDIX domain</fullName>
    </submittedName>
</protein>
<dbReference type="InterPro" id="IPR015797">
    <property type="entry name" value="NUDIX_hydrolase-like_dom_sf"/>
</dbReference>
<gene>
    <name evidence="9" type="ORF">QE152_g34461</name>
</gene>
<dbReference type="GO" id="GO:0044715">
    <property type="term" value="F:8-oxo-dGDP phosphatase activity"/>
    <property type="evidence" value="ECO:0007669"/>
    <property type="project" value="TreeGrafter"/>
</dbReference>
<dbReference type="GO" id="GO:0046872">
    <property type="term" value="F:metal ion binding"/>
    <property type="evidence" value="ECO:0007669"/>
    <property type="project" value="UniProtKB-KW"/>
</dbReference>
<reference evidence="9 10" key="1">
    <citation type="journal article" date="2024" name="BMC Genomics">
        <title>De novo assembly and annotation of Popillia japonica's genome with initial clues to its potential as an invasive pest.</title>
        <authorList>
            <person name="Cucini C."/>
            <person name="Boschi S."/>
            <person name="Funari R."/>
            <person name="Cardaioli E."/>
            <person name="Iannotti N."/>
            <person name="Marturano G."/>
            <person name="Paoli F."/>
            <person name="Bruttini M."/>
            <person name="Carapelli A."/>
            <person name="Frati F."/>
            <person name="Nardi F."/>
        </authorList>
    </citation>
    <scope>NUCLEOTIDE SEQUENCE [LARGE SCALE GENOMIC DNA]</scope>
    <source>
        <strain evidence="9">DMR45628</strain>
    </source>
</reference>
<keyword evidence="10" id="KW-1185">Reference proteome</keyword>
<dbReference type="SUPFAM" id="SSF55811">
    <property type="entry name" value="Nudix"/>
    <property type="match status" value="1"/>
</dbReference>
<evidence type="ECO:0000313" key="10">
    <source>
        <dbReference type="Proteomes" id="UP001458880"/>
    </source>
</evidence>
<evidence type="ECO:0000256" key="1">
    <source>
        <dbReference type="ARBA" id="ARBA00001936"/>
    </source>
</evidence>
<keyword evidence="5" id="KW-0378">Hydrolase</keyword>
<comment type="cofactor">
    <cofactor evidence="2">
        <name>Mg(2+)</name>
        <dbReference type="ChEBI" id="CHEBI:18420"/>
    </cofactor>
</comment>
<name>A0AAW1ISZ3_POPJA</name>
<dbReference type="InterPro" id="IPR000086">
    <property type="entry name" value="NUDIX_hydrolase_dom"/>
</dbReference>
<sequence>MPDNVENNIIKVLKGLPLDSEESEICDFTLEEQNSALESQGVAPTIDPNFTPILGETVTYIVACVLINDQNEVLMMQEAKQSCAGKWYLPAGRMEKGENIIKAAAREVLEETGLNIKCTTLLMVECAKGSWIRFVLTGYVMGGVLKTPAQADKESLQAKWILNLDELSLRAKDITHLIERARAYADAKRRKDQTWHQDMLPVSRPHSKILLRTVIVIKKRATNRVHVLLSERNAWHLPVCEINPTKSLHNTLRKFMVELFGAEVGQHRPHGILSVEHDPSDTTDGVCLTILVAFRAPLEEVPIIGKCVWHETSKELGDQLLVRVAARNSTRSISKAYADAKRRKDQTWHQDMLPVSRPHSKILLRTVIVIKKRATNRVHVLLSERNAWHLPVCEINPTKSLHNTLRKFMVELFGAEVGQHRPHGILSVEHDPSDTTDGVCLTILVAFRAPLEEVPIIGKCVWHETSKELGDQLLVRVAARNSTFPVHVIC</sequence>
<keyword evidence="7" id="KW-0464">Manganese</keyword>
<evidence type="ECO:0000256" key="4">
    <source>
        <dbReference type="ARBA" id="ARBA00022723"/>
    </source>
</evidence>
<dbReference type="EMBL" id="JASPKY010000555">
    <property type="protein sequence ID" value="KAK9693049.1"/>
    <property type="molecule type" value="Genomic_DNA"/>
</dbReference>
<keyword evidence="4" id="KW-0479">Metal-binding</keyword>
<dbReference type="Gene3D" id="3.90.79.10">
    <property type="entry name" value="Nucleoside Triphosphate Pyrophosphohydrolase"/>
    <property type="match status" value="1"/>
</dbReference>
<dbReference type="PROSITE" id="PS00893">
    <property type="entry name" value="NUDIX_BOX"/>
    <property type="match status" value="1"/>
</dbReference>
<evidence type="ECO:0000313" key="9">
    <source>
        <dbReference type="EMBL" id="KAK9693049.1"/>
    </source>
</evidence>
<evidence type="ECO:0000256" key="2">
    <source>
        <dbReference type="ARBA" id="ARBA00001946"/>
    </source>
</evidence>
<dbReference type="GO" id="GO:0044716">
    <property type="term" value="F:8-oxo-GDP phosphatase activity"/>
    <property type="evidence" value="ECO:0007669"/>
    <property type="project" value="TreeGrafter"/>
</dbReference>
<feature type="domain" description="Nudix hydrolase" evidence="8">
    <location>
        <begin position="57"/>
        <end position="190"/>
    </location>
</feature>
<dbReference type="PANTHER" id="PTHR22769">
    <property type="entry name" value="MUTT/NUDIX HYDROLASE"/>
    <property type="match status" value="1"/>
</dbReference>
<dbReference type="Proteomes" id="UP001458880">
    <property type="component" value="Unassembled WGS sequence"/>
</dbReference>
<dbReference type="Pfam" id="PF00293">
    <property type="entry name" value="NUDIX"/>
    <property type="match status" value="1"/>
</dbReference>
<dbReference type="PROSITE" id="PS51462">
    <property type="entry name" value="NUDIX"/>
    <property type="match status" value="1"/>
</dbReference>
<evidence type="ECO:0000256" key="5">
    <source>
        <dbReference type="ARBA" id="ARBA00022801"/>
    </source>
</evidence>